<feature type="region of interest" description="Disordered" evidence="1">
    <location>
        <begin position="56"/>
        <end position="111"/>
    </location>
</feature>
<dbReference type="Proteomes" id="UP000007306">
    <property type="component" value="Chromosome 3"/>
</dbReference>
<dbReference type="Gramene" id="ORGLA03G0238600.1">
    <property type="protein sequence ID" value="ORGLA03G0238600.1"/>
    <property type="gene ID" value="ORGLA03G0238600"/>
</dbReference>
<dbReference type="HOGENOM" id="CLU_2162375_0_0_1"/>
<evidence type="ECO:0000313" key="2">
    <source>
        <dbReference type="EnsemblPlants" id="ORGLA03G0238600.1"/>
    </source>
</evidence>
<dbReference type="EnsemblPlants" id="ORGLA03G0238600.1">
    <property type="protein sequence ID" value="ORGLA03G0238600.1"/>
    <property type="gene ID" value="ORGLA03G0238600"/>
</dbReference>
<name>I1PDE0_ORYGL</name>
<evidence type="ECO:0000256" key="1">
    <source>
        <dbReference type="SAM" id="MobiDB-lite"/>
    </source>
</evidence>
<proteinExistence type="predicted"/>
<keyword evidence="3" id="KW-1185">Reference proteome</keyword>
<dbReference type="AlphaFoldDB" id="I1PDE0"/>
<feature type="compositionally biased region" description="Acidic residues" evidence="1">
    <location>
        <begin position="86"/>
        <end position="95"/>
    </location>
</feature>
<reference evidence="2" key="1">
    <citation type="submission" date="2015-06" db="UniProtKB">
        <authorList>
            <consortium name="EnsemblPlants"/>
        </authorList>
    </citation>
    <scope>IDENTIFICATION</scope>
</reference>
<sequence>MTLSRLSNRMGAIMLRTPYRVGSSQSEKRRITLSSSPKCQVPILMRSAERIRSSYYRRQRPPKCQIPPQCIGSSLCREGGGRGDGEGEEEEEEKGESENVSLSMGKEMQIS</sequence>
<organism evidence="2 3">
    <name type="scientific">Oryza glaberrima</name>
    <name type="common">African rice</name>
    <dbReference type="NCBI Taxonomy" id="4538"/>
    <lineage>
        <taxon>Eukaryota</taxon>
        <taxon>Viridiplantae</taxon>
        <taxon>Streptophyta</taxon>
        <taxon>Embryophyta</taxon>
        <taxon>Tracheophyta</taxon>
        <taxon>Spermatophyta</taxon>
        <taxon>Magnoliopsida</taxon>
        <taxon>Liliopsida</taxon>
        <taxon>Poales</taxon>
        <taxon>Poaceae</taxon>
        <taxon>BOP clade</taxon>
        <taxon>Oryzoideae</taxon>
        <taxon>Oryzeae</taxon>
        <taxon>Oryzinae</taxon>
        <taxon>Oryza</taxon>
    </lineage>
</organism>
<accession>I1PDE0</accession>
<evidence type="ECO:0000313" key="3">
    <source>
        <dbReference type="Proteomes" id="UP000007306"/>
    </source>
</evidence>
<reference evidence="2 3" key="2">
    <citation type="submission" date="2018-04" db="EMBL/GenBank/DDBJ databases">
        <title>OglaRS2 (Oryza glaberrima Reference Sequence Version 2).</title>
        <authorList>
            <person name="Zhang J."/>
            <person name="Kudrna D."/>
            <person name="Lee S."/>
            <person name="Talag J."/>
            <person name="Rajasekar S."/>
            <person name="Wing R.A."/>
        </authorList>
    </citation>
    <scope>NUCLEOTIDE SEQUENCE [LARGE SCALE GENOMIC DNA]</scope>
    <source>
        <strain evidence="2 3">cv. IRGC 96717</strain>
    </source>
</reference>
<protein>
    <submittedName>
        <fullName evidence="2">Uncharacterized protein</fullName>
    </submittedName>
</protein>
<dbReference type="STRING" id="4538.I1PDE0"/>